<name>A0ACA9PHQ6_9GLOM</name>
<protein>
    <submittedName>
        <fullName evidence="1">28054_t:CDS:1</fullName>
    </submittedName>
</protein>
<accession>A0ACA9PHQ6</accession>
<keyword evidence="2" id="KW-1185">Reference proteome</keyword>
<dbReference type="Proteomes" id="UP000789920">
    <property type="component" value="Unassembled WGS sequence"/>
</dbReference>
<sequence length="171" mass="19168">MSQQEKRNNSTVACTNCRKRHGKCNKLSGEKKCTNCNKRNLDCTFKKGNKRGPKPAANAYQNVSITDLSPVIYDERMSNNDQNITSSLNSSPNSFSASDSLSHPYSHTTTVANINTYETTETIETTEIFQNTQPSLYSLYSHNDQIMPINDQNISSFSTDDLNGSFYQETP</sequence>
<feature type="non-terminal residue" evidence="1">
    <location>
        <position position="171"/>
    </location>
</feature>
<reference evidence="1" key="1">
    <citation type="submission" date="2021-06" db="EMBL/GenBank/DDBJ databases">
        <authorList>
            <person name="Kallberg Y."/>
            <person name="Tangrot J."/>
            <person name="Rosling A."/>
        </authorList>
    </citation>
    <scope>NUCLEOTIDE SEQUENCE</scope>
    <source>
        <strain evidence="1">MA461A</strain>
    </source>
</reference>
<comment type="caution">
    <text evidence="1">The sequence shown here is derived from an EMBL/GenBank/DDBJ whole genome shotgun (WGS) entry which is preliminary data.</text>
</comment>
<gene>
    <name evidence="1" type="ORF">RPERSI_LOCUS10439</name>
</gene>
<evidence type="ECO:0000313" key="2">
    <source>
        <dbReference type="Proteomes" id="UP000789920"/>
    </source>
</evidence>
<proteinExistence type="predicted"/>
<evidence type="ECO:0000313" key="1">
    <source>
        <dbReference type="EMBL" id="CAG8709507.1"/>
    </source>
</evidence>
<dbReference type="EMBL" id="CAJVQC010020658">
    <property type="protein sequence ID" value="CAG8709507.1"/>
    <property type="molecule type" value="Genomic_DNA"/>
</dbReference>
<organism evidence="1 2">
    <name type="scientific">Racocetra persica</name>
    <dbReference type="NCBI Taxonomy" id="160502"/>
    <lineage>
        <taxon>Eukaryota</taxon>
        <taxon>Fungi</taxon>
        <taxon>Fungi incertae sedis</taxon>
        <taxon>Mucoromycota</taxon>
        <taxon>Glomeromycotina</taxon>
        <taxon>Glomeromycetes</taxon>
        <taxon>Diversisporales</taxon>
        <taxon>Gigasporaceae</taxon>
        <taxon>Racocetra</taxon>
    </lineage>
</organism>